<dbReference type="PATRIC" id="fig|277988.4.peg.1296"/>
<dbReference type="KEGG" id="ttd:A3L14_06065"/>
<evidence type="ECO:0000313" key="3">
    <source>
        <dbReference type="EMBL" id="KQH82513.1"/>
    </source>
</evidence>
<dbReference type="Pfam" id="PF10047">
    <property type="entry name" value="DUF2281"/>
    <property type="match status" value="1"/>
</dbReference>
<reference evidence="2 7" key="2">
    <citation type="submission" date="2016-04" db="EMBL/GenBank/DDBJ databases">
        <title>Complete genome sequence of Thermococcus thioreducens type strain OGL-20P.</title>
        <authorList>
            <person name="Oger P.M."/>
        </authorList>
    </citation>
    <scope>NUCLEOTIDE SEQUENCE [LARGE SCALE GENOMIC DNA]</scope>
    <source>
        <strain evidence="2 7">OGL-20P</strain>
    </source>
</reference>
<keyword evidence="7" id="KW-1185">Reference proteome</keyword>
<protein>
    <submittedName>
        <fullName evidence="3">XRE family transcriptional regulator</fullName>
    </submittedName>
</protein>
<name>A0A0Q2M375_9EURY</name>
<dbReference type="EMBL" id="FOIW01000001">
    <property type="protein sequence ID" value="SEV90024.1"/>
    <property type="molecule type" value="Genomic_DNA"/>
</dbReference>
<dbReference type="EMBL" id="CP015105">
    <property type="protein sequence ID" value="ASJ12482.1"/>
    <property type="molecule type" value="Genomic_DNA"/>
</dbReference>
<evidence type="ECO:0000313" key="5">
    <source>
        <dbReference type="Proteomes" id="UP000051862"/>
    </source>
</evidence>
<dbReference type="InterPro" id="IPR018739">
    <property type="entry name" value="DUF2281"/>
</dbReference>
<evidence type="ECO:0000313" key="7">
    <source>
        <dbReference type="Proteomes" id="UP000250136"/>
    </source>
</evidence>
<dbReference type="GeneID" id="33333971"/>
<sequence length="69" mass="8259">MEEVERIFAKLPPEARRELLDYAEFLLQKYGKREARGFKFTWEGKLKDVKMTSVELQHKALEWREDVSG</sequence>
<dbReference type="AlphaFoldDB" id="A0A0Q2M375"/>
<evidence type="ECO:0000259" key="1">
    <source>
        <dbReference type="Pfam" id="PF10047"/>
    </source>
</evidence>
<proteinExistence type="predicted"/>
<accession>A0A0Q2M375</accession>
<dbReference type="EMBL" id="LIXN01000008">
    <property type="protein sequence ID" value="KQH82513.1"/>
    <property type="molecule type" value="Genomic_DNA"/>
</dbReference>
<dbReference type="Proteomes" id="UP000182125">
    <property type="component" value="Unassembled WGS sequence"/>
</dbReference>
<evidence type="ECO:0000313" key="2">
    <source>
        <dbReference type="EMBL" id="ASJ12482.1"/>
    </source>
</evidence>
<reference evidence="4 6" key="3">
    <citation type="submission" date="2016-10" db="EMBL/GenBank/DDBJ databases">
        <authorList>
            <person name="de Groot N.N."/>
        </authorList>
    </citation>
    <scope>NUCLEOTIDE SEQUENCE [LARGE SCALE GENOMIC DNA]</scope>
    <source>
        <strain evidence="4 6">OGL-20</strain>
    </source>
</reference>
<dbReference type="RefSeq" id="WP_055429409.1">
    <property type="nucleotide sequence ID" value="NZ_CP015105.1"/>
</dbReference>
<dbReference type="Proteomes" id="UP000051862">
    <property type="component" value="Unassembled WGS sequence"/>
</dbReference>
<dbReference type="STRING" id="277988.SAMN05216170_0742"/>
<evidence type="ECO:0000313" key="4">
    <source>
        <dbReference type="EMBL" id="SEV90024.1"/>
    </source>
</evidence>
<evidence type="ECO:0000313" key="6">
    <source>
        <dbReference type="Proteomes" id="UP000182125"/>
    </source>
</evidence>
<reference evidence="3 5" key="1">
    <citation type="submission" date="2015-08" db="EMBL/GenBank/DDBJ databases">
        <title>Thermococcus thioreducens DSM 14981 genome sequencing.</title>
        <authorList>
            <person name="Hong S.-J."/>
            <person name="Kim M.-C."/>
            <person name="Shin J.-H."/>
        </authorList>
    </citation>
    <scope>NUCLEOTIDE SEQUENCE [LARGE SCALE GENOMIC DNA]</scope>
    <source>
        <strain evidence="3 5">DSM 14981</strain>
    </source>
</reference>
<feature type="domain" description="DUF2281" evidence="1">
    <location>
        <begin position="4"/>
        <end position="60"/>
    </location>
</feature>
<dbReference type="Proteomes" id="UP000250136">
    <property type="component" value="Chromosome"/>
</dbReference>
<organism evidence="3 5">
    <name type="scientific">Thermococcus thioreducens</name>
    <dbReference type="NCBI Taxonomy" id="277988"/>
    <lineage>
        <taxon>Archaea</taxon>
        <taxon>Methanobacteriati</taxon>
        <taxon>Methanobacteriota</taxon>
        <taxon>Thermococci</taxon>
        <taxon>Thermococcales</taxon>
        <taxon>Thermococcaceae</taxon>
        <taxon>Thermococcus</taxon>
    </lineage>
</organism>
<dbReference type="OrthoDB" id="87296at2157"/>
<gene>
    <name evidence="2" type="ORF">A3L14_06065</name>
    <name evidence="3" type="ORF">AMR53_06180</name>
    <name evidence="4" type="ORF">SAMN05216170_0742</name>
</gene>